<accession>A0A8T3ATP3</accession>
<dbReference type="Gene3D" id="3.30.40.10">
    <property type="entry name" value="Zinc/RING finger domain, C3HC4 (zinc finger)"/>
    <property type="match status" value="1"/>
</dbReference>
<comment type="caution">
    <text evidence="4">The sequence shown here is derived from an EMBL/GenBank/DDBJ whole genome shotgun (WGS) entry which is preliminary data.</text>
</comment>
<name>A0A8T3ATP3_DENNO</name>
<dbReference type="OrthoDB" id="8062037at2759"/>
<reference evidence="4" key="1">
    <citation type="journal article" date="2022" name="Front. Genet.">
        <title>Chromosome-Scale Assembly of the Dendrobium nobile Genome Provides Insights Into the Molecular Mechanism of the Biosynthesis of the Medicinal Active Ingredient of Dendrobium.</title>
        <authorList>
            <person name="Xu Q."/>
            <person name="Niu S.-C."/>
            <person name="Li K.-L."/>
            <person name="Zheng P.-J."/>
            <person name="Zhang X.-J."/>
            <person name="Jia Y."/>
            <person name="Liu Y."/>
            <person name="Niu Y.-X."/>
            <person name="Yu L.-H."/>
            <person name="Chen D.-F."/>
            <person name="Zhang G.-Q."/>
        </authorList>
    </citation>
    <scope>NUCLEOTIDE SEQUENCE</scope>
    <source>
        <tissue evidence="4">Leaf</tissue>
    </source>
</reference>
<keyword evidence="1" id="KW-0479">Metal-binding</keyword>
<keyword evidence="2" id="KW-0472">Membrane</keyword>
<dbReference type="Pfam" id="PF13639">
    <property type="entry name" value="zf-RING_2"/>
    <property type="match status" value="1"/>
</dbReference>
<evidence type="ECO:0000313" key="4">
    <source>
        <dbReference type="EMBL" id="KAI0499062.1"/>
    </source>
</evidence>
<dbReference type="SMR" id="A0A8T3ATP3"/>
<keyword evidence="2" id="KW-1133">Transmembrane helix</keyword>
<keyword evidence="1" id="KW-0862">Zinc</keyword>
<feature type="transmembrane region" description="Helical" evidence="2">
    <location>
        <begin position="7"/>
        <end position="26"/>
    </location>
</feature>
<dbReference type="PROSITE" id="PS50089">
    <property type="entry name" value="ZF_RING_2"/>
    <property type="match status" value="1"/>
</dbReference>
<dbReference type="AlphaFoldDB" id="A0A8T3ATP3"/>
<evidence type="ECO:0000259" key="3">
    <source>
        <dbReference type="PROSITE" id="PS50089"/>
    </source>
</evidence>
<protein>
    <recommendedName>
        <fullName evidence="3">RING-type domain-containing protein</fullName>
    </recommendedName>
</protein>
<dbReference type="SUPFAM" id="SSF57850">
    <property type="entry name" value="RING/U-box"/>
    <property type="match status" value="1"/>
</dbReference>
<keyword evidence="5" id="KW-1185">Reference proteome</keyword>
<feature type="domain" description="RING-type" evidence="3">
    <location>
        <begin position="74"/>
        <end position="120"/>
    </location>
</feature>
<dbReference type="EMBL" id="JAGYWB010000014">
    <property type="protein sequence ID" value="KAI0499062.1"/>
    <property type="molecule type" value="Genomic_DNA"/>
</dbReference>
<dbReference type="InterPro" id="IPR013083">
    <property type="entry name" value="Znf_RING/FYVE/PHD"/>
</dbReference>
<keyword evidence="2" id="KW-0812">Transmembrane</keyword>
<dbReference type="GO" id="GO:0008270">
    <property type="term" value="F:zinc ion binding"/>
    <property type="evidence" value="ECO:0007669"/>
    <property type="project" value="UniProtKB-KW"/>
</dbReference>
<evidence type="ECO:0000313" key="5">
    <source>
        <dbReference type="Proteomes" id="UP000829196"/>
    </source>
</evidence>
<keyword evidence="1" id="KW-0863">Zinc-finger</keyword>
<organism evidence="4 5">
    <name type="scientific">Dendrobium nobile</name>
    <name type="common">Orchid</name>
    <dbReference type="NCBI Taxonomy" id="94219"/>
    <lineage>
        <taxon>Eukaryota</taxon>
        <taxon>Viridiplantae</taxon>
        <taxon>Streptophyta</taxon>
        <taxon>Embryophyta</taxon>
        <taxon>Tracheophyta</taxon>
        <taxon>Spermatophyta</taxon>
        <taxon>Magnoliopsida</taxon>
        <taxon>Liliopsida</taxon>
        <taxon>Asparagales</taxon>
        <taxon>Orchidaceae</taxon>
        <taxon>Epidendroideae</taxon>
        <taxon>Malaxideae</taxon>
        <taxon>Dendrobiinae</taxon>
        <taxon>Dendrobium</taxon>
    </lineage>
</organism>
<dbReference type="InterPro" id="IPR045899">
    <property type="entry name" value="ATL71-like"/>
</dbReference>
<dbReference type="SMART" id="SM00184">
    <property type="entry name" value="RING"/>
    <property type="match status" value="1"/>
</dbReference>
<evidence type="ECO:0000256" key="2">
    <source>
        <dbReference type="SAM" id="Phobius"/>
    </source>
</evidence>
<dbReference type="Proteomes" id="UP000829196">
    <property type="component" value="Unassembled WGS sequence"/>
</dbReference>
<evidence type="ECO:0000256" key="1">
    <source>
        <dbReference type="PROSITE-ProRule" id="PRU00175"/>
    </source>
</evidence>
<proteinExistence type="predicted"/>
<sequence length="133" mass="15264">MIYAISIFIIILLLIATISYITYLVWHYSTVAPPLQPEQNVETGIDNATLRTWPTLTYAEAKSQDLRAVNSSCCSICLVNYEEEQGEDNALMFFPECRHFFHAACVDTWLQRQRTCPVCRSLVVNRTMQRPSP</sequence>
<dbReference type="PANTHER" id="PTHR46719:SF7">
    <property type="entry name" value="RING-H2 FINGER PROTEIN ATL71-RELATED"/>
    <property type="match status" value="1"/>
</dbReference>
<dbReference type="PANTHER" id="PTHR46719">
    <property type="entry name" value="TRANSCRIPTION FACTOR C2H2 FAMILY-RELATED"/>
    <property type="match status" value="1"/>
</dbReference>
<dbReference type="InterPro" id="IPR001841">
    <property type="entry name" value="Znf_RING"/>
</dbReference>
<gene>
    <name evidence="4" type="ORF">KFK09_019963</name>
</gene>